<evidence type="ECO:0000313" key="19">
    <source>
        <dbReference type="EMBL" id="ADR18542.1"/>
    </source>
</evidence>
<dbReference type="GO" id="GO:0006814">
    <property type="term" value="P:sodium ion transport"/>
    <property type="evidence" value="ECO:0007669"/>
    <property type="project" value="UniProtKB-UniRule"/>
</dbReference>
<evidence type="ECO:0000256" key="13">
    <source>
        <dbReference type="ARBA" id="ARBA00023075"/>
    </source>
</evidence>
<keyword evidence="7 16" id="KW-0812">Transmembrane</keyword>
<dbReference type="Proteomes" id="UP000007039">
    <property type="component" value="Chromosome"/>
</dbReference>
<organism evidence="19 20">
    <name type="scientific">Calditerrivibrio nitroreducens (strain DSM 19672 / NBRC 101217 / Yu37-1)</name>
    <dbReference type="NCBI Taxonomy" id="768670"/>
    <lineage>
        <taxon>Bacteria</taxon>
        <taxon>Pseudomonadati</taxon>
        <taxon>Deferribacterota</taxon>
        <taxon>Deferribacteres</taxon>
        <taxon>Deferribacterales</taxon>
        <taxon>Calditerrivibrionaceae</taxon>
    </lineage>
</organism>
<keyword evidence="8 16" id="KW-1278">Translocase</keyword>
<dbReference type="Pfam" id="PF04205">
    <property type="entry name" value="FMN_bind"/>
    <property type="match status" value="1"/>
</dbReference>
<comment type="similarity">
    <text evidence="16 17">Belongs to the NqrC family.</text>
</comment>
<dbReference type="NCBIfam" id="TIGR01938">
    <property type="entry name" value="nqrC"/>
    <property type="match status" value="1"/>
</dbReference>
<keyword evidence="6 16" id="KW-0288">FMN</keyword>
<evidence type="ECO:0000256" key="6">
    <source>
        <dbReference type="ARBA" id="ARBA00022643"/>
    </source>
</evidence>
<evidence type="ECO:0000256" key="14">
    <source>
        <dbReference type="ARBA" id="ARBA00023136"/>
    </source>
</evidence>
<dbReference type="GO" id="GO:0005886">
    <property type="term" value="C:plasma membrane"/>
    <property type="evidence" value="ECO:0007669"/>
    <property type="project" value="UniProtKB-SubCell"/>
</dbReference>
<dbReference type="eggNOG" id="COG2869">
    <property type="taxonomic scope" value="Bacteria"/>
</dbReference>
<dbReference type="STRING" id="768670.Calni_0630"/>
<evidence type="ECO:0000256" key="10">
    <source>
        <dbReference type="ARBA" id="ARBA00023027"/>
    </source>
</evidence>
<dbReference type="KEGG" id="cni:Calni_0630"/>
<reference key="1">
    <citation type="submission" date="2010-11" db="EMBL/GenBank/DDBJ databases">
        <title>The complete genome of chromosome of Calditerrivibrio nitroreducens DSM 19672.</title>
        <authorList>
            <consortium name="US DOE Joint Genome Institute (JGI-PGF)"/>
            <person name="Lucas S."/>
            <person name="Copeland A."/>
            <person name="Lapidus A."/>
            <person name="Bruce D."/>
            <person name="Goodwin L."/>
            <person name="Pitluck S."/>
            <person name="Kyrpides N."/>
            <person name="Mavromatis K."/>
            <person name="Ivanova N."/>
            <person name="Mikhailova N."/>
            <person name="Zeytun A."/>
            <person name="Brettin T."/>
            <person name="Detter J.C."/>
            <person name="Tapia R."/>
            <person name="Han C."/>
            <person name="Land M."/>
            <person name="Hauser L."/>
            <person name="Markowitz V."/>
            <person name="Cheng J.-F."/>
            <person name="Hugenholtz P."/>
            <person name="Woyke T."/>
            <person name="Wu D."/>
            <person name="Spring S."/>
            <person name="Schroeder M."/>
            <person name="Brambilla E."/>
            <person name="Klenk H.-P."/>
            <person name="Eisen J.A."/>
        </authorList>
    </citation>
    <scope>NUCLEOTIDE SEQUENCE [LARGE SCALE GENOMIC DNA]</scope>
    <source>
        <strain>DSM 19672</strain>
    </source>
</reference>
<keyword evidence="5 16" id="KW-0285">Flavoprotein</keyword>
<evidence type="ECO:0000256" key="9">
    <source>
        <dbReference type="ARBA" id="ARBA00022989"/>
    </source>
</evidence>
<keyword evidence="4 16" id="KW-0597">Phosphoprotein</keyword>
<accession>E4TFZ2</accession>
<name>E4TFZ2_CALNY</name>
<comment type="function">
    <text evidence="16">NQR complex catalyzes the reduction of ubiquinone-1 to ubiquinol by two successive reactions, coupled with the transport of Na(+) ions from the cytoplasm to the periplasm. NqrA to NqrE are probably involved in the second step, the conversion of ubisemiquinone to ubiquinol.</text>
</comment>
<evidence type="ECO:0000256" key="17">
    <source>
        <dbReference type="PIRNR" id="PIRNR009437"/>
    </source>
</evidence>
<comment type="catalytic activity">
    <reaction evidence="16 17">
        <text>a ubiquinone + n Na(+)(in) + NADH + H(+) = a ubiquinol + n Na(+)(out) + NAD(+)</text>
        <dbReference type="Rhea" id="RHEA:47748"/>
        <dbReference type="Rhea" id="RHEA-COMP:9565"/>
        <dbReference type="Rhea" id="RHEA-COMP:9566"/>
        <dbReference type="ChEBI" id="CHEBI:15378"/>
        <dbReference type="ChEBI" id="CHEBI:16389"/>
        <dbReference type="ChEBI" id="CHEBI:17976"/>
        <dbReference type="ChEBI" id="CHEBI:29101"/>
        <dbReference type="ChEBI" id="CHEBI:57540"/>
        <dbReference type="ChEBI" id="CHEBI:57945"/>
        <dbReference type="EC" id="7.2.1.1"/>
    </reaction>
</comment>
<dbReference type="PANTHER" id="PTHR37838:SF1">
    <property type="entry name" value="NA(+)-TRANSLOCATING NADH-QUINONE REDUCTASE SUBUNIT C"/>
    <property type="match status" value="1"/>
</dbReference>
<keyword evidence="15 16" id="KW-0739">Sodium transport</keyword>
<evidence type="ECO:0000256" key="8">
    <source>
        <dbReference type="ARBA" id="ARBA00022967"/>
    </source>
</evidence>
<evidence type="ECO:0000256" key="16">
    <source>
        <dbReference type="HAMAP-Rule" id="MF_00427"/>
    </source>
</evidence>
<comment type="cofactor">
    <cofactor evidence="16 17">
        <name>FMN</name>
        <dbReference type="ChEBI" id="CHEBI:58210"/>
    </cofactor>
</comment>
<feature type="domain" description="FMN-binding" evidence="18">
    <location>
        <begin position="132"/>
        <end position="226"/>
    </location>
</feature>
<keyword evidence="9 16" id="KW-1133">Transmembrane helix</keyword>
<dbReference type="EC" id="7.2.1.1" evidence="16 17"/>
<gene>
    <name evidence="16" type="primary">nqrC</name>
    <name evidence="19" type="ordered locus">Calni_0630</name>
</gene>
<protein>
    <recommendedName>
        <fullName evidence="16 17">Na(+)-translocating NADH-quinone reductase subunit C</fullName>
        <shortName evidence="16 17">Na(+)-NQR subunit C</shortName>
        <shortName evidence="16 17">Na(+)-translocating NQR subunit C</shortName>
        <ecNumber evidence="16 17">7.2.1.1</ecNumber>
    </recommendedName>
    <alternativeName>
        <fullName evidence="16 17">NQR complex subunit C</fullName>
    </alternativeName>
    <alternativeName>
        <fullName evidence="16 17">NQR-1 subunit C</fullName>
    </alternativeName>
</protein>
<evidence type="ECO:0000256" key="2">
    <source>
        <dbReference type="ARBA" id="ARBA00022475"/>
    </source>
</evidence>
<keyword evidence="20" id="KW-1185">Reference proteome</keyword>
<evidence type="ECO:0000256" key="12">
    <source>
        <dbReference type="ARBA" id="ARBA00023065"/>
    </source>
</evidence>
<dbReference type="HOGENOM" id="CLU_077882_0_1_0"/>
<evidence type="ECO:0000256" key="11">
    <source>
        <dbReference type="ARBA" id="ARBA00023053"/>
    </source>
</evidence>
<comment type="subunit">
    <text evidence="16 17">Composed of six subunits; NqrA, NqrB, NqrC, NqrD, NqrE and NqrF.</text>
</comment>
<keyword evidence="12 16" id="KW-0406">Ion transport</keyword>
<evidence type="ECO:0000256" key="1">
    <source>
        <dbReference type="ARBA" id="ARBA00022448"/>
    </source>
</evidence>
<comment type="caution">
    <text evidence="16">Lacks conserved residue(s) required for the propagation of feature annotation.</text>
</comment>
<dbReference type="GO" id="GO:0016655">
    <property type="term" value="F:oxidoreductase activity, acting on NAD(P)H, quinone or similar compound as acceptor"/>
    <property type="evidence" value="ECO:0007669"/>
    <property type="project" value="UniProtKB-UniRule"/>
</dbReference>
<keyword evidence="13 16" id="KW-0830">Ubiquinone</keyword>
<dbReference type="EMBL" id="CP002347">
    <property type="protein sequence ID" value="ADR18542.1"/>
    <property type="molecule type" value="Genomic_DNA"/>
</dbReference>
<keyword evidence="3 16" id="KW-0997">Cell inner membrane</keyword>
<dbReference type="HAMAP" id="MF_00427">
    <property type="entry name" value="NqrC"/>
    <property type="match status" value="1"/>
</dbReference>
<evidence type="ECO:0000256" key="3">
    <source>
        <dbReference type="ARBA" id="ARBA00022519"/>
    </source>
</evidence>
<feature type="transmembrane region" description="Helical" evidence="16">
    <location>
        <begin position="6"/>
        <end position="30"/>
    </location>
</feature>
<evidence type="ECO:0000259" key="18">
    <source>
        <dbReference type="SMART" id="SM00900"/>
    </source>
</evidence>
<dbReference type="OrthoDB" id="9786835at2"/>
<dbReference type="RefSeq" id="WP_013450755.1">
    <property type="nucleotide sequence ID" value="NC_014758.1"/>
</dbReference>
<dbReference type="SMART" id="SM00900">
    <property type="entry name" value="FMN_bind"/>
    <property type="match status" value="1"/>
</dbReference>
<feature type="modified residue" description="FMN phosphoryl threonine" evidence="16">
    <location>
        <position position="209"/>
    </location>
</feature>
<dbReference type="GO" id="GO:0010181">
    <property type="term" value="F:FMN binding"/>
    <property type="evidence" value="ECO:0007669"/>
    <property type="project" value="UniProtKB-UniRule"/>
</dbReference>
<reference evidence="19 20" key="2">
    <citation type="journal article" date="2011" name="Stand. Genomic Sci.">
        <title>Complete genome sequence of Calditerrivibrio nitroreducens type strain (Yu37-1).</title>
        <authorList>
            <person name="Pitluck S."/>
            <person name="Sikorski J."/>
            <person name="Zeytun A."/>
            <person name="Lapidus A."/>
            <person name="Nolan M."/>
            <person name="Lucas S."/>
            <person name="Hammon N."/>
            <person name="Deshpande S."/>
            <person name="Cheng J.F."/>
            <person name="Tapia R."/>
            <person name="Han C."/>
            <person name="Goodwin L."/>
            <person name="Liolios K."/>
            <person name="Pagani I."/>
            <person name="Ivanova N."/>
            <person name="Mavromatis K."/>
            <person name="Pati A."/>
            <person name="Chen A."/>
            <person name="Palaniappan K."/>
            <person name="Hauser L."/>
            <person name="Chang Y.J."/>
            <person name="Jeffries C.D."/>
            <person name="Detter J.C."/>
            <person name="Brambilla E."/>
            <person name="Djao O.D."/>
            <person name="Rohde M."/>
            <person name="Spring S."/>
            <person name="Goker M."/>
            <person name="Woyke T."/>
            <person name="Bristow J."/>
            <person name="Eisen J.A."/>
            <person name="Markowitz V."/>
            <person name="Hugenholtz P."/>
            <person name="Kyrpides N.C."/>
            <person name="Klenk H.P."/>
            <person name="Land M."/>
        </authorList>
    </citation>
    <scope>NUCLEOTIDE SEQUENCE [LARGE SCALE GENOMIC DNA]</scope>
    <source>
        <strain evidence="20">DSM 19672 / NBRC 101217 / Yu37-1</strain>
    </source>
</reference>
<sequence precursor="true">MKETKLRIFFVSLVVALFFSFLVSLSVYLLKEKQDSNIQQDRLKHILSLVGDKELQMNIVMVDIKTGKYERINSDSVFFKNFKALSTGENAIKIPKKDDIIGIGSHPSKMPAYIFSKDGKLKKIVLFVYGNGLWSTMYGFIGLSEDLNTVEGITFFDQKETPGLGGEVDNPNWKKQWRGKKLFDNEGNFKFTVSKGIDQFSVDGLSGATMTTKGVNNIIRYWFGPNGYGKFLENIKGRDHGN</sequence>
<evidence type="ECO:0000256" key="5">
    <source>
        <dbReference type="ARBA" id="ARBA00022630"/>
    </source>
</evidence>
<keyword evidence="10 16" id="KW-0520">NAD</keyword>
<keyword evidence="14 16" id="KW-0472">Membrane</keyword>
<evidence type="ECO:0000313" key="20">
    <source>
        <dbReference type="Proteomes" id="UP000007039"/>
    </source>
</evidence>
<dbReference type="PIRSF" id="PIRSF009437">
    <property type="entry name" value="NQR-1_subunit_C"/>
    <property type="match status" value="1"/>
</dbReference>
<proteinExistence type="inferred from homology"/>
<evidence type="ECO:0000256" key="15">
    <source>
        <dbReference type="ARBA" id="ARBA00023201"/>
    </source>
</evidence>
<keyword evidence="2 16" id="KW-1003">Cell membrane</keyword>
<keyword evidence="1 16" id="KW-0813">Transport</keyword>
<evidence type="ECO:0000256" key="7">
    <source>
        <dbReference type="ARBA" id="ARBA00022692"/>
    </source>
</evidence>
<keyword evidence="11 16" id="KW-0915">Sodium</keyword>
<comment type="subcellular location">
    <subcellularLocation>
        <location evidence="16">Cell inner membrane</location>
        <topology evidence="16">Single-pass membrane protein</topology>
    </subcellularLocation>
</comment>
<dbReference type="PANTHER" id="PTHR37838">
    <property type="entry name" value="NA(+)-TRANSLOCATING NADH-QUINONE REDUCTASE SUBUNIT C"/>
    <property type="match status" value="1"/>
</dbReference>
<evidence type="ECO:0000256" key="4">
    <source>
        <dbReference type="ARBA" id="ARBA00022553"/>
    </source>
</evidence>
<dbReference type="InterPro" id="IPR010204">
    <property type="entry name" value="NqrC"/>
</dbReference>
<dbReference type="InterPro" id="IPR007329">
    <property type="entry name" value="FMN-bd"/>
</dbReference>
<dbReference type="AlphaFoldDB" id="E4TFZ2"/>